<evidence type="ECO:0000313" key="1">
    <source>
        <dbReference type="EMBL" id="CAA7268946.1"/>
    </source>
</evidence>
<comment type="caution">
    <text evidence="1">The sequence shown here is derived from an EMBL/GenBank/DDBJ whole genome shotgun (WGS) entry which is preliminary data.</text>
</comment>
<evidence type="ECO:0000313" key="2">
    <source>
        <dbReference type="Proteomes" id="UP000467700"/>
    </source>
</evidence>
<dbReference type="Proteomes" id="UP000467700">
    <property type="component" value="Unassembled WGS sequence"/>
</dbReference>
<sequence>MSTQHLALPPGVYYVKTTENTPRNVVNPGTDGQQLFVSTPSTSSDQQWLISGNGIMRALNVTSGRFALTNLSSSAVPQAVTRATSGVEWIINVEWDEGSNSYKGPVIANDSSKRRFALNGNNIELAAASSSQEWVFVAA</sequence>
<keyword evidence="2" id="KW-1185">Reference proteome</keyword>
<dbReference type="OrthoDB" id="3051478at2759"/>
<dbReference type="InterPro" id="IPR035992">
    <property type="entry name" value="Ricin_B-like_lectins"/>
</dbReference>
<dbReference type="Gene3D" id="2.80.10.50">
    <property type="match status" value="1"/>
</dbReference>
<protein>
    <submittedName>
        <fullName evidence="1">Uncharacterized protein</fullName>
    </submittedName>
</protein>
<organism evidence="1 2">
    <name type="scientific">Cyclocybe aegerita</name>
    <name type="common">Black poplar mushroom</name>
    <name type="synonym">Agrocybe aegerita</name>
    <dbReference type="NCBI Taxonomy" id="1973307"/>
    <lineage>
        <taxon>Eukaryota</taxon>
        <taxon>Fungi</taxon>
        <taxon>Dikarya</taxon>
        <taxon>Basidiomycota</taxon>
        <taxon>Agaricomycotina</taxon>
        <taxon>Agaricomycetes</taxon>
        <taxon>Agaricomycetidae</taxon>
        <taxon>Agaricales</taxon>
        <taxon>Agaricineae</taxon>
        <taxon>Bolbitiaceae</taxon>
        <taxon>Cyclocybe</taxon>
    </lineage>
</organism>
<dbReference type="AlphaFoldDB" id="A0A8S0WYI9"/>
<gene>
    <name evidence="1" type="ORF">AAE3_LOCUS11167</name>
</gene>
<dbReference type="EMBL" id="CACVBS010000072">
    <property type="protein sequence ID" value="CAA7268946.1"/>
    <property type="molecule type" value="Genomic_DNA"/>
</dbReference>
<proteinExistence type="predicted"/>
<accession>A0A8S0WYI9</accession>
<reference evidence="1 2" key="1">
    <citation type="submission" date="2020-01" db="EMBL/GenBank/DDBJ databases">
        <authorList>
            <person name="Gupta K D."/>
        </authorList>
    </citation>
    <scope>NUCLEOTIDE SEQUENCE [LARGE SCALE GENOMIC DNA]</scope>
</reference>
<dbReference type="SUPFAM" id="SSF50370">
    <property type="entry name" value="Ricin B-like lectins"/>
    <property type="match status" value="1"/>
</dbReference>
<name>A0A8S0WYI9_CYCAE</name>